<dbReference type="Proteomes" id="UP001607303">
    <property type="component" value="Unassembled WGS sequence"/>
</dbReference>
<gene>
    <name evidence="1" type="ORF">V1477_013919</name>
</gene>
<reference evidence="1 2" key="1">
    <citation type="journal article" date="2024" name="Ann. Entomol. Soc. Am.">
        <title>Genomic analyses of the southern and eastern yellowjacket wasps (Hymenoptera: Vespidae) reveal evolutionary signatures of social life.</title>
        <authorList>
            <person name="Catto M.A."/>
            <person name="Caine P.B."/>
            <person name="Orr S.E."/>
            <person name="Hunt B.G."/>
            <person name="Goodisman M.A.D."/>
        </authorList>
    </citation>
    <scope>NUCLEOTIDE SEQUENCE [LARGE SCALE GENOMIC DNA]</scope>
    <source>
        <strain evidence="1">232</strain>
        <tissue evidence="1">Head and thorax</tissue>
    </source>
</reference>
<dbReference type="EMBL" id="JAYRBN010000071">
    <property type="protein sequence ID" value="KAL2734742.1"/>
    <property type="molecule type" value="Genomic_DNA"/>
</dbReference>
<comment type="caution">
    <text evidence="1">The sequence shown here is derived from an EMBL/GenBank/DDBJ whole genome shotgun (WGS) entry which is preliminary data.</text>
</comment>
<protein>
    <submittedName>
        <fullName evidence="1">Odorant receptor 13a-like</fullName>
    </submittedName>
</protein>
<proteinExistence type="predicted"/>
<organism evidence="1 2">
    <name type="scientific">Vespula maculifrons</name>
    <name type="common">Eastern yellow jacket</name>
    <name type="synonym">Wasp</name>
    <dbReference type="NCBI Taxonomy" id="7453"/>
    <lineage>
        <taxon>Eukaryota</taxon>
        <taxon>Metazoa</taxon>
        <taxon>Ecdysozoa</taxon>
        <taxon>Arthropoda</taxon>
        <taxon>Hexapoda</taxon>
        <taxon>Insecta</taxon>
        <taxon>Pterygota</taxon>
        <taxon>Neoptera</taxon>
        <taxon>Endopterygota</taxon>
        <taxon>Hymenoptera</taxon>
        <taxon>Apocrita</taxon>
        <taxon>Aculeata</taxon>
        <taxon>Vespoidea</taxon>
        <taxon>Vespidae</taxon>
        <taxon>Vespinae</taxon>
        <taxon>Vespula</taxon>
    </lineage>
</organism>
<name>A0ABD2BPN1_VESMC</name>
<evidence type="ECO:0000313" key="2">
    <source>
        <dbReference type="Proteomes" id="UP001607303"/>
    </source>
</evidence>
<sequence>MLRRDEECQQRIVLGWVTIREPSGFPTELLDFSDKTRTGAFQRSFSTLPSGDITGGIDFYLILGVINRIINTIPYANLLSIQPYDEKCYAFDCIDEFLRTIMIISGYVGTDCLVISTSFQFTRQLAIFKFRMMNALNDIYNSRQGMIVLTSLLVNNYSKQQCNFRYTRRFRKYGHNFKDRFNMLK</sequence>
<evidence type="ECO:0000313" key="1">
    <source>
        <dbReference type="EMBL" id="KAL2734742.1"/>
    </source>
</evidence>
<keyword evidence="2" id="KW-1185">Reference proteome</keyword>
<dbReference type="AlphaFoldDB" id="A0ABD2BPN1"/>
<accession>A0ABD2BPN1</accession>